<organism evidence="2 3">
    <name type="scientific">Candidatus Nitrotoga arctica</name>
    <dbReference type="NCBI Taxonomy" id="453162"/>
    <lineage>
        <taxon>Bacteria</taxon>
        <taxon>Pseudomonadati</taxon>
        <taxon>Pseudomonadota</taxon>
        <taxon>Betaproteobacteria</taxon>
        <taxon>Nitrosomonadales</taxon>
        <taxon>Gallionellaceae</taxon>
        <taxon>Candidatus Nitrotoga</taxon>
    </lineage>
</organism>
<dbReference type="InterPro" id="IPR053728">
    <property type="entry name" value="Alginate_Permeability_Chnl"/>
</dbReference>
<proteinExistence type="predicted"/>
<protein>
    <submittedName>
        <fullName evidence="2">Alginate export</fullName>
    </submittedName>
</protein>
<feature type="domain" description="Alginate export" evidence="1">
    <location>
        <begin position="158"/>
        <end position="559"/>
    </location>
</feature>
<evidence type="ECO:0000313" key="3">
    <source>
        <dbReference type="Proteomes" id="UP000839052"/>
    </source>
</evidence>
<keyword evidence="3" id="KW-1185">Reference proteome</keyword>
<dbReference type="InterPro" id="IPR025388">
    <property type="entry name" value="Alginate_export_dom"/>
</dbReference>
<dbReference type="Proteomes" id="UP000839052">
    <property type="component" value="Chromosome"/>
</dbReference>
<evidence type="ECO:0000313" key="2">
    <source>
        <dbReference type="EMBL" id="CAG9933618.1"/>
    </source>
</evidence>
<dbReference type="Pfam" id="PF13372">
    <property type="entry name" value="Alginate_exp"/>
    <property type="match status" value="1"/>
</dbReference>
<evidence type="ECO:0000259" key="1">
    <source>
        <dbReference type="Pfam" id="PF13372"/>
    </source>
</evidence>
<gene>
    <name evidence="2" type="ORF">NTG6680_2369</name>
</gene>
<sequence>MIKTFYCPLGKMINKAVSFKKVTKLIEFRDSDLFKIKMSESSLRAGILASSLLVASPYSAALENTQLKPQIGELGQEIPAMEQSQVIAQADTSLQVQKTTKTETSEVKTPAKAPAQTPSYYVQYRSSGLALQTEPPRYVKQANKTWLKDIDGWQDVNWLDLGVEARLRYESRENDFRRRTDTVDEPISLRTRLYAAVKNKFDPLRATFEFQDSRRFNQGYPYTNLEVNKTEFIQGYGELYFKDALGVDDLGNDRPLSLRAGRMAFELTDKRLVARNEYRNTTNNFQGYRAVLGQKNSDWQGTVFAFNPIVRFMEQADKANEGQWFYGAMFDVRKWSNIATLQPYYYLLQQNGSKVKYASTGALAIAADKTNREINTGGLRAYGIVSNTGIDWDLNYVKQWGTDNGQNHDAYGYNAEAGYTFNHAWKPRVMANLGYASGDKNPNDNKSQRFERLFGFARPWSHTDYIQMENIHATKIRGEFNPTATLKLDFGYSWYKLASATDRWAGGNNLRDTTGKSGKDIGNEFDMRAQFPINKYLGMVIGYSYFMAGDFAIATSQKATPGRGENSHLVWIDATVVAF</sequence>
<dbReference type="Gene3D" id="2.40.160.100">
    <property type="match status" value="1"/>
</dbReference>
<accession>A0ABM8Z1E4</accession>
<dbReference type="EMBL" id="OU912926">
    <property type="protein sequence ID" value="CAG9933618.1"/>
    <property type="molecule type" value="Genomic_DNA"/>
</dbReference>
<reference evidence="2 3" key="1">
    <citation type="submission" date="2021-10" db="EMBL/GenBank/DDBJ databases">
        <authorList>
            <person name="Koch H."/>
        </authorList>
    </citation>
    <scope>NUCLEOTIDE SEQUENCE [LARGE SCALE GENOMIC DNA]</scope>
    <source>
        <strain evidence="2">6680</strain>
    </source>
</reference>
<name>A0ABM8Z1E4_9PROT</name>
<dbReference type="RefSeq" id="WP_239797377.1">
    <property type="nucleotide sequence ID" value="NZ_OU912926.1"/>
</dbReference>